<dbReference type="InterPro" id="IPR003054">
    <property type="entry name" value="Keratin_II"/>
</dbReference>
<comment type="similarity">
    <text evidence="7 8">Belongs to the intermediate filament family.</text>
</comment>
<organism evidence="12 13">
    <name type="scientific">Monodelphis domestica</name>
    <name type="common">Gray short-tailed opossum</name>
    <dbReference type="NCBI Taxonomy" id="13616"/>
    <lineage>
        <taxon>Eukaryota</taxon>
        <taxon>Metazoa</taxon>
        <taxon>Chordata</taxon>
        <taxon>Craniata</taxon>
        <taxon>Vertebrata</taxon>
        <taxon>Euteleostomi</taxon>
        <taxon>Mammalia</taxon>
        <taxon>Metatheria</taxon>
        <taxon>Didelphimorphia</taxon>
        <taxon>Didelphidae</taxon>
        <taxon>Monodelphis</taxon>
    </lineage>
</organism>
<dbReference type="SUPFAM" id="SSF64593">
    <property type="entry name" value="Intermediate filament protein, coiled coil region"/>
    <property type="match status" value="2"/>
</dbReference>
<dbReference type="GO" id="GO:0031424">
    <property type="term" value="P:keratinization"/>
    <property type="evidence" value="ECO:0000318"/>
    <property type="project" value="GO_Central"/>
</dbReference>
<keyword evidence="6" id="KW-0325">Glycoprotein</keyword>
<dbReference type="Gene3D" id="1.20.5.1160">
    <property type="entry name" value="Vasodilator-stimulated phosphoprotein"/>
    <property type="match status" value="1"/>
</dbReference>
<proteinExistence type="inferred from homology"/>
<evidence type="ECO:0000256" key="6">
    <source>
        <dbReference type="ARBA" id="ARBA00023180"/>
    </source>
</evidence>
<feature type="compositionally biased region" description="Low complexity" evidence="10">
    <location>
        <begin position="539"/>
        <end position="557"/>
    </location>
</feature>
<dbReference type="OMA" id="RRWSINI"/>
<evidence type="ECO:0000256" key="4">
    <source>
        <dbReference type="ARBA" id="ARBA00022990"/>
    </source>
</evidence>
<evidence type="ECO:0000256" key="2">
    <source>
        <dbReference type="ARBA" id="ARBA00022744"/>
    </source>
</evidence>
<dbReference type="GO" id="GO:0045095">
    <property type="term" value="C:keratin filament"/>
    <property type="evidence" value="ECO:0000318"/>
    <property type="project" value="GO_Central"/>
</dbReference>
<sequence>MSRLSIRRSQSGSYSSGSAILPGRGRRVAGSSSVVRFGSCSRGRGAGSSSQSLINLGGHKSILSSVAGAGLGQGSLGYGGYAVGGFGSGRFGGGGFGAGGFGGLGGGPFGPNACPGGIHEVVTNQSLLEPLNVKIDPEVQQVKTQEREQLKVLNNQFATFIDKVRFLEQQNQVLQTKWDLLQQLNVSTRTTNLDPVFETYISLLRGQVDSLKSQKNQQELELKTTQDSVEDFKKKYETEINARTNAENDFVVLKKDVDSAYVGKVDLSTRTNSVQQEIDFLTVLYETELAQVQKTVSDTNVILSMDNNRTLNLDGILEEIRSQYDDIVQNAKSEADSLYQAKYQELQVTAGKHDDDVKVLKAEISELNRVIQRLRAEIDRVKKQSAAVQESILEAEQKGEKTVKDAQDKLVHLEDALHQAREDLTRLLRDYQELLTVKLALDVEIATYRKLLEGEESRISGEVSSSVSYSVVTSSISSSGASSTSLGLGGKSSGDGSSRSSSGVDYSSGTRSGSTRATFGSAGTSSGYGAQESGSRKTQGYSSGQGSQEGSYTRVKF</sequence>
<evidence type="ECO:0000256" key="1">
    <source>
        <dbReference type="ARBA" id="ARBA00022499"/>
    </source>
</evidence>
<dbReference type="Bgee" id="ENSMODG00000016424">
    <property type="expression patterns" value="Expressed in hindlimb bud and 8 other cell types or tissues"/>
</dbReference>
<dbReference type="GO" id="GO:0045109">
    <property type="term" value="P:intermediate filament organization"/>
    <property type="evidence" value="ECO:0000318"/>
    <property type="project" value="GO_Central"/>
</dbReference>
<evidence type="ECO:0000256" key="7">
    <source>
        <dbReference type="ARBA" id="ARBA00061646"/>
    </source>
</evidence>
<evidence type="ECO:0000313" key="13">
    <source>
        <dbReference type="Proteomes" id="UP000002280"/>
    </source>
</evidence>
<dbReference type="FunFam" id="1.20.5.500:FF:000001">
    <property type="entry name" value="Type II keratin 23"/>
    <property type="match status" value="1"/>
</dbReference>
<dbReference type="Ensembl" id="ENSMODT00000080197.1">
    <property type="protein sequence ID" value="ENSMODP00000045982.1"/>
    <property type="gene ID" value="ENSMODG00000016424.4"/>
</dbReference>
<keyword evidence="2" id="KW-0416">Keratin</keyword>
<dbReference type="PROSITE" id="PS00226">
    <property type="entry name" value="IF_ROD_1"/>
    <property type="match status" value="1"/>
</dbReference>
<dbReference type="Pfam" id="PF00038">
    <property type="entry name" value="Filament"/>
    <property type="match status" value="1"/>
</dbReference>
<name>A0A5F8GEU7_MONDO</name>
<reference evidence="12" key="1">
    <citation type="journal article" date="2007" name="Nature">
        <title>Genome of the marsupial Monodelphis domestica reveals innovation in non-coding sequences.</title>
        <authorList>
            <person name="Mikkelsen T.S."/>
            <person name="Wakefield M.J."/>
            <person name="Aken B."/>
            <person name="Amemiya C.T."/>
            <person name="Chang J.L."/>
            <person name="Duke S."/>
            <person name="Garber M."/>
            <person name="Gentles A.J."/>
            <person name="Goodstadt L."/>
            <person name="Heger A."/>
            <person name="Jurka J."/>
            <person name="Kamal M."/>
            <person name="Mauceli E."/>
            <person name="Searle S.M."/>
            <person name="Sharpe T."/>
            <person name="Baker M.L."/>
            <person name="Batzer M.A."/>
            <person name="Benos P.V."/>
            <person name="Belov K."/>
            <person name="Clamp M."/>
            <person name="Cook A."/>
            <person name="Cuff J."/>
            <person name="Das R."/>
            <person name="Davidow L."/>
            <person name="Deakin J.E."/>
            <person name="Fazzari M.J."/>
            <person name="Glass J.L."/>
            <person name="Grabherr M."/>
            <person name="Greally J.M."/>
            <person name="Gu W."/>
            <person name="Hore T.A."/>
            <person name="Huttley G.A."/>
            <person name="Kleber M."/>
            <person name="Jirtle R.L."/>
            <person name="Koina E."/>
            <person name="Lee J.T."/>
            <person name="Mahony S."/>
            <person name="Marra M.A."/>
            <person name="Miller R.D."/>
            <person name="Nicholls R.D."/>
            <person name="Oda M."/>
            <person name="Papenfuss A.T."/>
            <person name="Parra Z.E."/>
            <person name="Pollock D.D."/>
            <person name="Ray D.A."/>
            <person name="Schein J.E."/>
            <person name="Speed T.P."/>
            <person name="Thompson K."/>
            <person name="VandeBerg J.L."/>
            <person name="Wade C.M."/>
            <person name="Walker J.A."/>
            <person name="Waters P.D."/>
            <person name="Webber C."/>
            <person name="Weidman J.R."/>
            <person name="Xie X."/>
            <person name="Zody M.C."/>
            <person name="Baldwin J."/>
            <person name="Abdouelleil A."/>
            <person name="Abdulkadir J."/>
            <person name="Abebe A."/>
            <person name="Abera B."/>
            <person name="Abreu J."/>
            <person name="Acer S.C."/>
            <person name="Aftuck L."/>
            <person name="Alexander A."/>
            <person name="An P."/>
            <person name="Anderson E."/>
            <person name="Anderson S."/>
            <person name="Arachi H."/>
            <person name="Azer M."/>
            <person name="Bachantsang P."/>
            <person name="Barry A."/>
            <person name="Bayul T."/>
            <person name="Berlin A."/>
            <person name="Bessette D."/>
            <person name="Bloom T."/>
            <person name="Bloom T."/>
            <person name="Boguslavskiy L."/>
            <person name="Bonnet C."/>
            <person name="Boukhgalter B."/>
            <person name="Bourzgui I."/>
            <person name="Brown A."/>
            <person name="Cahill P."/>
            <person name="Channer S."/>
            <person name="Cheshatsang Y."/>
            <person name="Chuda L."/>
            <person name="Citroen M."/>
            <person name="Collymore A."/>
            <person name="Cooke P."/>
            <person name="Costello M."/>
            <person name="D'Aco K."/>
            <person name="Daza R."/>
            <person name="De Haan G."/>
            <person name="DeGray S."/>
            <person name="DeMaso C."/>
            <person name="Dhargay N."/>
            <person name="Dooley K."/>
            <person name="Dooley E."/>
            <person name="Doricent M."/>
            <person name="Dorje P."/>
            <person name="Dorjee K."/>
            <person name="Dupes A."/>
            <person name="Elong R."/>
            <person name="Falk J."/>
            <person name="Farina A."/>
            <person name="Faro S."/>
            <person name="Ferguson D."/>
            <person name="Fisher S."/>
            <person name="Foley C.D."/>
            <person name="Franke A."/>
            <person name="Friedrich D."/>
            <person name="Gadbois L."/>
            <person name="Gearin G."/>
            <person name="Gearin C.R."/>
            <person name="Giannoukos G."/>
            <person name="Goode T."/>
            <person name="Graham J."/>
            <person name="Grandbois E."/>
            <person name="Grewal S."/>
            <person name="Gyaltsen K."/>
            <person name="Hafez N."/>
            <person name="Hagos B."/>
            <person name="Hall J."/>
            <person name="Henson C."/>
            <person name="Hollinger A."/>
            <person name="Honan T."/>
            <person name="Huard M.D."/>
            <person name="Hughes L."/>
            <person name="Hurhula B."/>
            <person name="Husby M.E."/>
            <person name="Kamat A."/>
            <person name="Kanga B."/>
            <person name="Kashin S."/>
            <person name="Khazanovich D."/>
            <person name="Kisner P."/>
            <person name="Lance K."/>
            <person name="Lara M."/>
            <person name="Lee W."/>
            <person name="Lennon N."/>
            <person name="Letendre F."/>
            <person name="LeVine R."/>
            <person name="Lipovsky A."/>
            <person name="Liu X."/>
            <person name="Liu J."/>
            <person name="Liu S."/>
            <person name="Lokyitsang T."/>
            <person name="Lokyitsang Y."/>
            <person name="Lubonja R."/>
            <person name="Lui A."/>
            <person name="MacDonald P."/>
            <person name="Magnisalis V."/>
            <person name="Maru K."/>
            <person name="Matthews C."/>
            <person name="McCusker W."/>
            <person name="McDonough S."/>
            <person name="Mehta T."/>
            <person name="Meldrim J."/>
            <person name="Meneus L."/>
            <person name="Mihai O."/>
            <person name="Mihalev A."/>
            <person name="Mihova T."/>
            <person name="Mittelman R."/>
            <person name="Mlenga V."/>
            <person name="Montmayeur A."/>
            <person name="Mulrain L."/>
            <person name="Navidi A."/>
            <person name="Naylor J."/>
            <person name="Negash T."/>
            <person name="Nguyen T."/>
            <person name="Nguyen N."/>
            <person name="Nicol R."/>
            <person name="Norbu C."/>
            <person name="Norbu N."/>
            <person name="Novod N."/>
            <person name="O'Neill B."/>
            <person name="Osman S."/>
            <person name="Markiewicz E."/>
            <person name="Oyono O.L."/>
            <person name="Patti C."/>
            <person name="Phunkhang P."/>
            <person name="Pierre F."/>
            <person name="Priest M."/>
            <person name="Raghuraman S."/>
            <person name="Rege F."/>
            <person name="Reyes R."/>
            <person name="Rise C."/>
            <person name="Rogov P."/>
            <person name="Ross K."/>
            <person name="Ryan E."/>
            <person name="Settipalli S."/>
            <person name="Shea T."/>
            <person name="Sherpa N."/>
            <person name="Shi L."/>
            <person name="Shih D."/>
            <person name="Sparrow T."/>
            <person name="Spaulding J."/>
            <person name="Stalker J."/>
            <person name="Stange-Thomann N."/>
            <person name="Stavropoulos S."/>
            <person name="Stone C."/>
            <person name="Strader C."/>
            <person name="Tesfaye S."/>
            <person name="Thomson T."/>
            <person name="Thoulutsang Y."/>
            <person name="Thoulutsang D."/>
            <person name="Topham K."/>
            <person name="Topping I."/>
            <person name="Tsamla T."/>
            <person name="Vassiliev H."/>
            <person name="Vo A."/>
            <person name="Wangchuk T."/>
            <person name="Wangdi T."/>
            <person name="Weiand M."/>
            <person name="Wilkinson J."/>
            <person name="Wilson A."/>
            <person name="Yadav S."/>
            <person name="Young G."/>
            <person name="Yu Q."/>
            <person name="Zembek L."/>
            <person name="Zhong D."/>
            <person name="Zimmer A."/>
            <person name="Zwirko Z."/>
            <person name="Jaffe D.B."/>
            <person name="Alvarez P."/>
            <person name="Brockman W."/>
            <person name="Butler J."/>
            <person name="Chin C."/>
            <person name="Gnerre S."/>
            <person name="MacCallum I."/>
            <person name="Graves J.A."/>
            <person name="Ponting C.P."/>
            <person name="Breen M."/>
            <person name="Samollow P.B."/>
            <person name="Lander E.S."/>
            <person name="Lindblad-Toh K."/>
        </authorList>
    </citation>
    <scope>NUCLEOTIDE SEQUENCE [LARGE SCALE GENOMIC DNA]</scope>
</reference>
<dbReference type="Proteomes" id="UP000002280">
    <property type="component" value="Unplaced"/>
</dbReference>
<dbReference type="PRINTS" id="PR01276">
    <property type="entry name" value="TYPE2KERATIN"/>
</dbReference>
<dbReference type="KEGG" id="mdo:100032402"/>
<dbReference type="FunFam" id="1.20.5.1160:FF:000001">
    <property type="entry name" value="Keratin type II"/>
    <property type="match status" value="1"/>
</dbReference>
<evidence type="ECO:0000256" key="10">
    <source>
        <dbReference type="SAM" id="MobiDB-lite"/>
    </source>
</evidence>
<dbReference type="PROSITE" id="PS51842">
    <property type="entry name" value="IF_ROD_2"/>
    <property type="match status" value="1"/>
</dbReference>
<dbReference type="OrthoDB" id="9837306at2759"/>
<keyword evidence="13" id="KW-1185">Reference proteome</keyword>
<evidence type="ECO:0000259" key="11">
    <source>
        <dbReference type="PROSITE" id="PS51842"/>
    </source>
</evidence>
<evidence type="ECO:0000256" key="5">
    <source>
        <dbReference type="ARBA" id="ARBA00023054"/>
    </source>
</evidence>
<keyword evidence="5 9" id="KW-0175">Coiled coil</keyword>
<feature type="coiled-coil region" evidence="9">
    <location>
        <begin position="201"/>
        <end position="249"/>
    </location>
</feature>
<evidence type="ECO:0000313" key="12">
    <source>
        <dbReference type="Ensembl" id="ENSMODP00000045982.1"/>
    </source>
</evidence>
<accession>A0A5F8GEU7</accession>
<evidence type="ECO:0000256" key="9">
    <source>
        <dbReference type="SAM" id="Coils"/>
    </source>
</evidence>
<dbReference type="InterPro" id="IPR018039">
    <property type="entry name" value="IF_conserved"/>
</dbReference>
<dbReference type="Gene3D" id="1.20.5.170">
    <property type="match status" value="1"/>
</dbReference>
<evidence type="ECO:0000256" key="3">
    <source>
        <dbReference type="ARBA" id="ARBA00022754"/>
    </source>
</evidence>
<dbReference type="GeneID" id="100032402"/>
<reference evidence="12" key="2">
    <citation type="submission" date="2025-08" db="UniProtKB">
        <authorList>
            <consortium name="Ensembl"/>
        </authorList>
    </citation>
    <scope>IDENTIFICATION</scope>
</reference>
<feature type="compositionally biased region" description="Low complexity" evidence="10">
    <location>
        <begin position="476"/>
        <end position="486"/>
    </location>
</feature>
<dbReference type="FunFam" id="1.20.5.170:FF:000004">
    <property type="entry name" value="Keratin, type II cytoskeletal 5"/>
    <property type="match status" value="1"/>
</dbReference>
<dbReference type="GeneTree" id="ENSGT00940000162175"/>
<dbReference type="STRING" id="13616.ENSMODP00000045982"/>
<feature type="coiled-coil region" evidence="9">
    <location>
        <begin position="357"/>
        <end position="437"/>
    </location>
</feature>
<dbReference type="Pfam" id="PF16208">
    <property type="entry name" value="Keratin_2_head"/>
    <property type="match status" value="1"/>
</dbReference>
<dbReference type="PANTHER" id="PTHR45616:SF33">
    <property type="entry name" value="KERATIN, TYPE II CYTOSKELETAL 1"/>
    <property type="match status" value="1"/>
</dbReference>
<dbReference type="AlphaFoldDB" id="A0A5F8GEU7"/>
<dbReference type="PANTHER" id="PTHR45616">
    <property type="entry name" value="GATA-TYPE DOMAIN-CONTAINING PROTEIN"/>
    <property type="match status" value="1"/>
</dbReference>
<dbReference type="InParanoid" id="A0A5F8GEU7"/>
<dbReference type="GO" id="GO:0030280">
    <property type="term" value="F:structural constituent of skin epidermis"/>
    <property type="evidence" value="ECO:0000318"/>
    <property type="project" value="GO_Central"/>
</dbReference>
<dbReference type="Gene3D" id="1.20.5.500">
    <property type="entry name" value="Single helix bin"/>
    <property type="match status" value="1"/>
</dbReference>
<keyword evidence="4" id="KW-0007">Acetylation</keyword>
<evidence type="ECO:0000256" key="8">
    <source>
        <dbReference type="RuleBase" id="RU000685"/>
    </source>
</evidence>
<feature type="domain" description="IF rod" evidence="11">
    <location>
        <begin position="146"/>
        <end position="459"/>
    </location>
</feature>
<protein>
    <submittedName>
        <fullName evidence="12">Keratin, type II cytoskeletal 1</fullName>
    </submittedName>
</protein>
<dbReference type="InterPro" id="IPR032444">
    <property type="entry name" value="Keratin_2_head"/>
</dbReference>
<feature type="compositionally biased region" description="Polar residues" evidence="10">
    <location>
        <begin position="522"/>
        <end position="538"/>
    </location>
</feature>
<feature type="region of interest" description="Disordered" evidence="10">
    <location>
        <begin position="476"/>
        <end position="557"/>
    </location>
</feature>
<keyword evidence="3 8" id="KW-0403">Intermediate filament</keyword>
<dbReference type="InterPro" id="IPR039008">
    <property type="entry name" value="IF_rod_dom"/>
</dbReference>
<dbReference type="SMART" id="SM01391">
    <property type="entry name" value="Filament"/>
    <property type="match status" value="1"/>
</dbReference>
<keyword evidence="1" id="KW-1017">Isopeptide bond</keyword>
<feature type="compositionally biased region" description="Low complexity" evidence="10">
    <location>
        <begin position="494"/>
        <end position="521"/>
    </location>
</feature>
<reference evidence="12" key="3">
    <citation type="submission" date="2025-09" db="UniProtKB">
        <authorList>
            <consortium name="Ensembl"/>
        </authorList>
    </citation>
    <scope>IDENTIFICATION</scope>
</reference>